<dbReference type="eggNOG" id="COG2928">
    <property type="taxonomic scope" value="Bacteria"/>
</dbReference>
<keyword evidence="1" id="KW-1133">Transmembrane helix</keyword>
<keyword evidence="1" id="KW-0812">Transmembrane</keyword>
<gene>
    <name evidence="2" type="ordered locus">Pcar_1826</name>
</gene>
<dbReference type="EMBL" id="CP000142">
    <property type="protein sequence ID" value="ABA89067.1"/>
    <property type="molecule type" value="Genomic_DNA"/>
</dbReference>
<feature type="transmembrane region" description="Helical" evidence="1">
    <location>
        <begin position="18"/>
        <end position="40"/>
    </location>
</feature>
<keyword evidence="3" id="KW-1185">Reference proteome</keyword>
<dbReference type="OrthoDB" id="9780267at2"/>
<reference evidence="2 3" key="2">
    <citation type="journal article" date="2012" name="BMC Genomics">
        <title>The genome of Pelobacter carbinolicus reveals surprising metabolic capabilities and physiological features.</title>
        <authorList>
            <person name="Aklujkar M."/>
            <person name="Haveman S.A."/>
            <person name="Didonato R.Jr."/>
            <person name="Chertkov O."/>
            <person name="Han C.S."/>
            <person name="Land M.L."/>
            <person name="Brown P."/>
            <person name="Lovley D.R."/>
        </authorList>
    </citation>
    <scope>NUCLEOTIDE SEQUENCE [LARGE SCALE GENOMIC DNA]</scope>
    <source>
        <strain evidence="3">DSM 2380 / NBRC 103641 / GraBd1</strain>
    </source>
</reference>
<dbReference type="STRING" id="338963.Pcar_1826"/>
<dbReference type="KEGG" id="pca:Pcar_1826"/>
<accession>Q3A3J0</accession>
<evidence type="ECO:0000256" key="1">
    <source>
        <dbReference type="SAM" id="Phobius"/>
    </source>
</evidence>
<evidence type="ECO:0008006" key="4">
    <source>
        <dbReference type="Google" id="ProtNLM"/>
    </source>
</evidence>
<sequence length="232" mass="25807">MARVSVLKRFLRKKLRRYFFAGLLVLVPVGLTIVVVRWIVSLMDGLLVRMLPLRWQPEQLFGFAVPGLGVVLTFLLIIFTGVLATNYFGHKLVRASEKLVYRIPLVKGIYTLFKQVADTVLSSDRQGFRKVVLIEYPRKGLWSIGFVTGVSEGELQRITARRVINVFIPTTPNPTSGYYILVPEEDTCVLGMTVEEAFKLIVSGGMVSPPDRYKGVPVAGAAASSFPSEDGR</sequence>
<proteinExistence type="predicted"/>
<dbReference type="Pfam" id="PF04367">
    <property type="entry name" value="DUF502"/>
    <property type="match status" value="1"/>
</dbReference>
<reference evidence="3" key="1">
    <citation type="submission" date="2005-10" db="EMBL/GenBank/DDBJ databases">
        <title>Complete sequence of Pelobacter carbinolicus DSM 2380.</title>
        <authorList>
            <person name="Copeland A."/>
            <person name="Lucas S."/>
            <person name="Lapidus A."/>
            <person name="Barry K."/>
            <person name="Detter J.C."/>
            <person name="Glavina T."/>
            <person name="Hammon N."/>
            <person name="Israni S."/>
            <person name="Pitluck S."/>
            <person name="Chertkov O."/>
            <person name="Schmutz J."/>
            <person name="Larimer F."/>
            <person name="Land M."/>
            <person name="Kyrpides N."/>
            <person name="Ivanova N."/>
            <person name="Richardson P."/>
        </authorList>
    </citation>
    <scope>NUCLEOTIDE SEQUENCE [LARGE SCALE GENOMIC DNA]</scope>
    <source>
        <strain evidence="3">DSM 2380 / NBRC 103641 / GraBd1</strain>
    </source>
</reference>
<keyword evidence="1" id="KW-0472">Membrane</keyword>
<evidence type="ECO:0000313" key="3">
    <source>
        <dbReference type="Proteomes" id="UP000002534"/>
    </source>
</evidence>
<dbReference type="PANTHER" id="PTHR31876:SF26">
    <property type="entry name" value="PROTEIN LIKE COV 2"/>
    <property type="match status" value="1"/>
</dbReference>
<name>Q3A3J0_SYNC1</name>
<dbReference type="HOGENOM" id="CLU_068050_1_1_7"/>
<organism evidence="2 3">
    <name type="scientific">Syntrophotalea carbinolica (strain DSM 2380 / NBRC 103641 / GraBd1)</name>
    <name type="common">Pelobacter carbinolicus</name>
    <dbReference type="NCBI Taxonomy" id="338963"/>
    <lineage>
        <taxon>Bacteria</taxon>
        <taxon>Pseudomonadati</taxon>
        <taxon>Thermodesulfobacteriota</taxon>
        <taxon>Desulfuromonadia</taxon>
        <taxon>Desulfuromonadales</taxon>
        <taxon>Syntrophotaleaceae</taxon>
        <taxon>Syntrophotalea</taxon>
    </lineage>
</organism>
<dbReference type="RefSeq" id="WP_011341570.1">
    <property type="nucleotide sequence ID" value="NC_007498.2"/>
</dbReference>
<dbReference type="PANTHER" id="PTHR31876">
    <property type="entry name" value="COV-LIKE PROTEIN 1"/>
    <property type="match status" value="1"/>
</dbReference>
<dbReference type="InterPro" id="IPR007462">
    <property type="entry name" value="COV1-like"/>
</dbReference>
<dbReference type="Proteomes" id="UP000002534">
    <property type="component" value="Chromosome"/>
</dbReference>
<feature type="transmembrane region" description="Helical" evidence="1">
    <location>
        <begin position="60"/>
        <end position="88"/>
    </location>
</feature>
<evidence type="ECO:0000313" key="2">
    <source>
        <dbReference type="EMBL" id="ABA89067.1"/>
    </source>
</evidence>
<dbReference type="AlphaFoldDB" id="Q3A3J0"/>
<protein>
    <recommendedName>
        <fullName evidence="4">DUF502 domain-containing protein</fullName>
    </recommendedName>
</protein>